<feature type="domain" description="Acyltransferase 3" evidence="2">
    <location>
        <begin position="23"/>
        <end position="345"/>
    </location>
</feature>
<keyword evidence="1" id="KW-0472">Membrane</keyword>
<reference evidence="4" key="1">
    <citation type="submission" date="2010-08" db="EMBL/GenBank/DDBJ databases">
        <title>Genome sequence of Parvularcula bermudensis HTCC2503.</title>
        <authorList>
            <person name="Kang D.-M."/>
            <person name="Oh H.-M."/>
            <person name="Cho J.-C."/>
        </authorList>
    </citation>
    <scope>NUCLEOTIDE SEQUENCE [LARGE SCALE GENOMIC DNA]</scope>
    <source>
        <strain evidence="4">ATCC BAA-594 / HTCC2503 / KCTC 12087</strain>
    </source>
</reference>
<dbReference type="GO" id="GO:0000271">
    <property type="term" value="P:polysaccharide biosynthetic process"/>
    <property type="evidence" value="ECO:0007669"/>
    <property type="project" value="TreeGrafter"/>
</dbReference>
<dbReference type="PANTHER" id="PTHR23028">
    <property type="entry name" value="ACETYLTRANSFERASE"/>
    <property type="match status" value="1"/>
</dbReference>
<dbReference type="InterPro" id="IPR050879">
    <property type="entry name" value="Acyltransferase_3"/>
</dbReference>
<evidence type="ECO:0000256" key="1">
    <source>
        <dbReference type="SAM" id="Phobius"/>
    </source>
</evidence>
<proteinExistence type="predicted"/>
<keyword evidence="3" id="KW-0012">Acyltransferase</keyword>
<feature type="transmembrane region" description="Helical" evidence="1">
    <location>
        <begin position="65"/>
        <end position="83"/>
    </location>
</feature>
<dbReference type="Pfam" id="PF01757">
    <property type="entry name" value="Acyl_transf_3"/>
    <property type="match status" value="1"/>
</dbReference>
<evidence type="ECO:0000259" key="2">
    <source>
        <dbReference type="Pfam" id="PF01757"/>
    </source>
</evidence>
<sequence length="381" mass="41233">MSATTQSLIGNSPATPPARQTLASLQILRGIAAVAVAFYHTHLIVAQPEYGGAVLLEGIATKGWIGVNFFFALSGFIIFYAHAADFGRPDRAGRYLWRRFIRVYPVYWVYTSVFVAAAAVGIGHPDFSWELPNMVASYTLLPVAADIIAPLQVAWTLFYEVGFYLIFLTLILHQRVGAIVVLLWAGAITVNTFLLPFSELYVFHAWNYYFLVGMGVAVLAKRVPASYGAGITGIAALALGIALVSGGVDDRIKLAMDDPVKLVLLAVIFAALILGVVLWEKDRVSWTPMRALLVIGNASYSIYLVHSPVISVLAQLNMVAGGLLPAPLLFVVGFCGSVCAGTIAYFLVERPLLTLTRDPQRIGAFLGIGQAKRGQAEEGRR</sequence>
<feature type="transmembrane region" description="Helical" evidence="1">
    <location>
        <begin position="27"/>
        <end position="45"/>
    </location>
</feature>
<dbReference type="STRING" id="314260.PB2503_06782"/>
<dbReference type="eggNOG" id="COG1835">
    <property type="taxonomic scope" value="Bacteria"/>
</dbReference>
<reference evidence="3 4" key="2">
    <citation type="journal article" date="2011" name="J. Bacteriol.">
        <title>Complete genome sequence of strain HTCC2503T of Parvularcula bermudensis, the type species of the order "Parvularculales" in the class Alphaproteobacteria.</title>
        <authorList>
            <person name="Oh H.M."/>
            <person name="Kang I."/>
            <person name="Vergin K.L."/>
            <person name="Kang D."/>
            <person name="Rhee K.H."/>
            <person name="Giovannoni S.J."/>
            <person name="Cho J.C."/>
        </authorList>
    </citation>
    <scope>NUCLEOTIDE SEQUENCE [LARGE SCALE GENOMIC DNA]</scope>
    <source>
        <strain evidence="4">ATCC BAA-594 / HTCC2503 / KCTC 12087</strain>
    </source>
</reference>
<feature type="transmembrane region" description="Helical" evidence="1">
    <location>
        <begin position="260"/>
        <end position="279"/>
    </location>
</feature>
<organism evidence="3 4">
    <name type="scientific">Parvularcula bermudensis (strain ATCC BAA-594 / HTCC2503 / KCTC 12087)</name>
    <dbReference type="NCBI Taxonomy" id="314260"/>
    <lineage>
        <taxon>Bacteria</taxon>
        <taxon>Pseudomonadati</taxon>
        <taxon>Pseudomonadota</taxon>
        <taxon>Alphaproteobacteria</taxon>
        <taxon>Parvularculales</taxon>
        <taxon>Parvularculaceae</taxon>
        <taxon>Parvularcula</taxon>
    </lineage>
</organism>
<feature type="transmembrane region" description="Helical" evidence="1">
    <location>
        <begin position="104"/>
        <end position="123"/>
    </location>
</feature>
<dbReference type="Proteomes" id="UP000001302">
    <property type="component" value="Chromosome"/>
</dbReference>
<evidence type="ECO:0000313" key="3">
    <source>
        <dbReference type="EMBL" id="ADM09422.1"/>
    </source>
</evidence>
<feature type="transmembrane region" description="Helical" evidence="1">
    <location>
        <begin position="291"/>
        <end position="314"/>
    </location>
</feature>
<gene>
    <name evidence="3" type="ordered locus">PB2503_06782</name>
</gene>
<feature type="transmembrane region" description="Helical" evidence="1">
    <location>
        <begin position="143"/>
        <end position="167"/>
    </location>
</feature>
<protein>
    <submittedName>
        <fullName evidence="3">Acyltransferase 3 family protein</fullName>
    </submittedName>
</protein>
<evidence type="ECO:0000313" key="4">
    <source>
        <dbReference type="Proteomes" id="UP000001302"/>
    </source>
</evidence>
<dbReference type="GO" id="GO:0016020">
    <property type="term" value="C:membrane"/>
    <property type="evidence" value="ECO:0007669"/>
    <property type="project" value="TreeGrafter"/>
</dbReference>
<keyword evidence="1" id="KW-1133">Transmembrane helix</keyword>
<dbReference type="PANTHER" id="PTHR23028:SF131">
    <property type="entry name" value="BLR2367 PROTEIN"/>
    <property type="match status" value="1"/>
</dbReference>
<keyword evidence="1" id="KW-0812">Transmembrane</keyword>
<feature type="transmembrane region" description="Helical" evidence="1">
    <location>
        <begin position="176"/>
        <end position="195"/>
    </location>
</feature>
<dbReference type="EMBL" id="CP002156">
    <property type="protein sequence ID" value="ADM09422.1"/>
    <property type="molecule type" value="Genomic_DNA"/>
</dbReference>
<dbReference type="KEGG" id="pbr:PB2503_06782"/>
<keyword evidence="3" id="KW-0808">Transferase</keyword>
<dbReference type="InterPro" id="IPR002656">
    <property type="entry name" value="Acyl_transf_3_dom"/>
</dbReference>
<dbReference type="HOGENOM" id="CLU_005679_2_0_5"/>
<dbReference type="OrthoDB" id="9767863at2"/>
<dbReference type="AlphaFoldDB" id="E0TI83"/>
<name>E0TI83_PARBH</name>
<feature type="transmembrane region" description="Helical" evidence="1">
    <location>
        <begin position="326"/>
        <end position="348"/>
    </location>
</feature>
<keyword evidence="4" id="KW-1185">Reference proteome</keyword>
<dbReference type="RefSeq" id="WP_013300396.1">
    <property type="nucleotide sequence ID" value="NC_014414.1"/>
</dbReference>
<accession>E0TI83</accession>
<feature type="transmembrane region" description="Helical" evidence="1">
    <location>
        <begin position="227"/>
        <end position="248"/>
    </location>
</feature>
<feature type="transmembrane region" description="Helical" evidence="1">
    <location>
        <begin position="201"/>
        <end position="220"/>
    </location>
</feature>
<dbReference type="GO" id="GO:0016747">
    <property type="term" value="F:acyltransferase activity, transferring groups other than amino-acyl groups"/>
    <property type="evidence" value="ECO:0007669"/>
    <property type="project" value="InterPro"/>
</dbReference>